<dbReference type="SUPFAM" id="SSF55315">
    <property type="entry name" value="L30e-like"/>
    <property type="match status" value="1"/>
</dbReference>
<dbReference type="InterPro" id="IPR051259">
    <property type="entry name" value="rRNA_Methyltransferase"/>
</dbReference>
<dbReference type="HOGENOM" id="CLU_021322_3_2_9"/>
<dbReference type="Proteomes" id="UP000010802">
    <property type="component" value="Chromosome"/>
</dbReference>
<dbReference type="OrthoDB" id="9794400at2"/>
<dbReference type="InterPro" id="IPR001537">
    <property type="entry name" value="SpoU_MeTrfase"/>
</dbReference>
<dbReference type="STRING" id="1209989.TepRe1_0675"/>
<dbReference type="PATRIC" id="fig|1209989.3.peg.803"/>
<dbReference type="GO" id="GO:0005737">
    <property type="term" value="C:cytoplasm"/>
    <property type="evidence" value="ECO:0007669"/>
    <property type="project" value="UniProtKB-ARBA"/>
</dbReference>
<dbReference type="Gene3D" id="3.40.1280.10">
    <property type="match status" value="1"/>
</dbReference>
<dbReference type="InterPro" id="IPR053888">
    <property type="entry name" value="MRM3-like_sub_bind"/>
</dbReference>
<reference evidence="6" key="1">
    <citation type="journal article" date="2013" name="Genome Announc.">
        <title>First genome sequence of a syntrophic acetate-oxidizing bacterium, Tepidanaerobacter acetatoxydans strain Re1.</title>
        <authorList>
            <person name="Manzoor S."/>
            <person name="Bongcam-Rudloff E."/>
            <person name="Schnurer A."/>
            <person name="Muller B."/>
        </authorList>
    </citation>
    <scope>NUCLEOTIDE SEQUENCE [LARGE SCALE GENOMIC DNA]</scope>
    <source>
        <strain evidence="6">Re1</strain>
    </source>
</reference>
<sequence length="271" mass="30292">MIKQLSKKQQKLVKDLIKSKKARMKNRCFIVEGLKNVAESIKSNYEVRFVVISDDFFKSNIGFIKILSKQVCPNRLYQVRDNLFNELTDTVTPQGIMAVINFKDTNIEDVQKENFLMIALDRIQDPGNMGTIIRTADAAGADAIVIGQKCVDIYNPKVVRSAMGSLFHVPIIQTDDLIKTLIELKEKGGKVVTTHLKAKKPYYDVNYMACTIIVMGSEDEGVSKEIVRISDELVKIPMPGSAESLNVAIAHGIMVFEAVKQRIKPVPTACK</sequence>
<dbReference type="PANTHER" id="PTHR43191">
    <property type="entry name" value="RRNA METHYLTRANSFERASE 3"/>
    <property type="match status" value="1"/>
</dbReference>
<keyword evidence="2 5" id="KW-0489">Methyltransferase</keyword>
<proteinExistence type="inferred from homology"/>
<dbReference type="eggNOG" id="COG0566">
    <property type="taxonomic scope" value="Bacteria"/>
</dbReference>
<evidence type="ECO:0000256" key="3">
    <source>
        <dbReference type="ARBA" id="ARBA00022679"/>
    </source>
</evidence>
<dbReference type="KEGG" id="tae:TepiRe1_0735"/>
<dbReference type="InterPro" id="IPR029028">
    <property type="entry name" value="Alpha/beta_knot_MTases"/>
</dbReference>
<dbReference type="SMART" id="SM00967">
    <property type="entry name" value="SpoU_sub_bind"/>
    <property type="match status" value="1"/>
</dbReference>
<keyword evidence="3 5" id="KW-0808">Transferase</keyword>
<dbReference type="InterPro" id="IPR029064">
    <property type="entry name" value="Ribosomal_eL30-like_sf"/>
</dbReference>
<dbReference type="GO" id="GO:0032259">
    <property type="term" value="P:methylation"/>
    <property type="evidence" value="ECO:0007669"/>
    <property type="project" value="UniProtKB-KW"/>
</dbReference>
<evidence type="ECO:0000259" key="4">
    <source>
        <dbReference type="SMART" id="SM00967"/>
    </source>
</evidence>
<keyword evidence="6" id="KW-1185">Reference proteome</keyword>
<dbReference type="InterPro" id="IPR013123">
    <property type="entry name" value="SpoU_subst-bd"/>
</dbReference>
<name>F4LW86_TEPAE</name>
<dbReference type="SUPFAM" id="SSF75217">
    <property type="entry name" value="alpha/beta knot"/>
    <property type="match status" value="1"/>
</dbReference>
<evidence type="ECO:0000313" key="5">
    <source>
        <dbReference type="EMBL" id="CCP25426.1"/>
    </source>
</evidence>
<dbReference type="Pfam" id="PF00588">
    <property type="entry name" value="SpoU_methylase"/>
    <property type="match status" value="1"/>
</dbReference>
<dbReference type="RefSeq" id="WP_013777785.1">
    <property type="nucleotide sequence ID" value="NC_015519.1"/>
</dbReference>
<dbReference type="InterPro" id="IPR029026">
    <property type="entry name" value="tRNA_m1G_MTases_N"/>
</dbReference>
<dbReference type="EMBL" id="HF563609">
    <property type="protein sequence ID" value="CCP25426.1"/>
    <property type="molecule type" value="Genomic_DNA"/>
</dbReference>
<dbReference type="KEGG" id="tep:TepRe1_0675"/>
<dbReference type="CDD" id="cd18095">
    <property type="entry name" value="SpoU-like_rRNA-MTase"/>
    <property type="match status" value="1"/>
</dbReference>
<organism evidence="5 6">
    <name type="scientific">Tepidanaerobacter acetatoxydans (strain DSM 21804 / JCM 16047 / Re1)</name>
    <dbReference type="NCBI Taxonomy" id="1209989"/>
    <lineage>
        <taxon>Bacteria</taxon>
        <taxon>Bacillati</taxon>
        <taxon>Bacillota</taxon>
        <taxon>Clostridia</taxon>
        <taxon>Thermosediminibacterales</taxon>
        <taxon>Tepidanaerobacteraceae</taxon>
        <taxon>Tepidanaerobacter</taxon>
    </lineage>
</organism>
<dbReference type="GO" id="GO:0008173">
    <property type="term" value="F:RNA methyltransferase activity"/>
    <property type="evidence" value="ECO:0007669"/>
    <property type="project" value="InterPro"/>
</dbReference>
<gene>
    <name evidence="5" type="ordered locus">TEPIRE1_0735</name>
</gene>
<evidence type="ECO:0000256" key="2">
    <source>
        <dbReference type="ARBA" id="ARBA00022603"/>
    </source>
</evidence>
<accession>F4LW86</accession>
<dbReference type="InterPro" id="IPR004441">
    <property type="entry name" value="rRNA_MeTrfase_TrmH"/>
</dbReference>
<comment type="similarity">
    <text evidence="1">Belongs to the class IV-like SAM-binding methyltransferase superfamily. RNA methyltransferase TrmH family.</text>
</comment>
<protein>
    <submittedName>
        <fullName evidence="5">tRNA/rRNA methyltransferase (SpoU)</fullName>
    </submittedName>
</protein>
<dbReference type="PANTHER" id="PTHR43191:SF2">
    <property type="entry name" value="RRNA METHYLTRANSFERASE 3, MITOCHONDRIAL"/>
    <property type="match status" value="1"/>
</dbReference>
<accession>L0RWZ9</accession>
<dbReference type="Gene3D" id="3.30.1330.30">
    <property type="match status" value="1"/>
</dbReference>
<evidence type="ECO:0000256" key="1">
    <source>
        <dbReference type="ARBA" id="ARBA00007228"/>
    </source>
</evidence>
<dbReference type="NCBIfam" id="TIGR00186">
    <property type="entry name" value="rRNA_methyl_3"/>
    <property type="match status" value="1"/>
</dbReference>
<dbReference type="Pfam" id="PF22435">
    <property type="entry name" value="MRM3-like_sub_bind"/>
    <property type="match status" value="1"/>
</dbReference>
<dbReference type="AlphaFoldDB" id="F4LW86"/>
<feature type="domain" description="RNA 2-O ribose methyltransferase substrate binding" evidence="4">
    <location>
        <begin position="30"/>
        <end position="106"/>
    </location>
</feature>
<evidence type="ECO:0000313" key="6">
    <source>
        <dbReference type="Proteomes" id="UP000010802"/>
    </source>
</evidence>
<dbReference type="GO" id="GO:0006396">
    <property type="term" value="P:RNA processing"/>
    <property type="evidence" value="ECO:0007669"/>
    <property type="project" value="InterPro"/>
</dbReference>
<dbReference type="GO" id="GO:0003723">
    <property type="term" value="F:RNA binding"/>
    <property type="evidence" value="ECO:0007669"/>
    <property type="project" value="InterPro"/>
</dbReference>